<evidence type="ECO:0000256" key="1">
    <source>
        <dbReference type="SAM" id="MobiDB-lite"/>
    </source>
</evidence>
<name>A0A2U3P5H5_9MYCO</name>
<gene>
    <name evidence="3" type="ORF">MNAB215_1177</name>
</gene>
<evidence type="ECO:0000313" key="4">
    <source>
        <dbReference type="Proteomes" id="UP000240424"/>
    </source>
</evidence>
<feature type="transmembrane region" description="Helical" evidence="2">
    <location>
        <begin position="34"/>
        <end position="55"/>
    </location>
</feature>
<dbReference type="AlphaFoldDB" id="A0A2U3P5H5"/>
<dbReference type="OrthoDB" id="4730979at2"/>
<dbReference type="STRING" id="1841861.GCA_900157365_05380"/>
<feature type="compositionally biased region" description="Low complexity" evidence="1">
    <location>
        <begin position="68"/>
        <end position="79"/>
    </location>
</feature>
<dbReference type="EMBL" id="FUEZ01000003">
    <property type="protein sequence ID" value="SPM38996.1"/>
    <property type="molecule type" value="Genomic_DNA"/>
</dbReference>
<reference evidence="3 4" key="1">
    <citation type="submission" date="2017-01" db="EMBL/GenBank/DDBJ databases">
        <authorList>
            <consortium name="Urmite Genomes"/>
        </authorList>
    </citation>
    <scope>NUCLEOTIDE SEQUENCE [LARGE SCALE GENOMIC DNA]</scope>
    <source>
        <strain evidence="3 4">AB215</strain>
    </source>
</reference>
<accession>A0A2U3P5H5</accession>
<keyword evidence="2" id="KW-0812">Transmembrane</keyword>
<feature type="region of interest" description="Disordered" evidence="1">
    <location>
        <begin position="68"/>
        <end position="127"/>
    </location>
</feature>
<sequence length="160" mass="16310">MAGRAPSDFLVYDPTVSGYEPEPQEPIPGWRRPIALAGWGVLIAILIALIVWGIIQLAEGAPPQEPAITIAPTATTSPPSSAPPVVPPTAQPTPQQTASTISTEVPAPSTTDVVTPTATTTSSPGAFPLPQLPSVITLPTLPTLPGLPGLPTEITLPPGP</sequence>
<proteinExistence type="predicted"/>
<feature type="compositionally biased region" description="Low complexity" evidence="1">
    <location>
        <begin position="92"/>
        <end position="126"/>
    </location>
</feature>
<evidence type="ECO:0000313" key="3">
    <source>
        <dbReference type="EMBL" id="SPM38996.1"/>
    </source>
</evidence>
<protein>
    <submittedName>
        <fullName evidence="3">Uncharacterized protein</fullName>
    </submittedName>
</protein>
<dbReference type="RefSeq" id="WP_131829084.1">
    <property type="nucleotide sequence ID" value="NZ_FUEZ01000003.1"/>
</dbReference>
<keyword evidence="4" id="KW-1185">Reference proteome</keyword>
<keyword evidence="2" id="KW-1133">Transmembrane helix</keyword>
<dbReference type="Proteomes" id="UP000240424">
    <property type="component" value="Unassembled WGS sequence"/>
</dbReference>
<feature type="compositionally biased region" description="Pro residues" evidence="1">
    <location>
        <begin position="80"/>
        <end position="91"/>
    </location>
</feature>
<keyword evidence="2" id="KW-0472">Membrane</keyword>
<organism evidence="3 4">
    <name type="scientific">Mycobacterium numidiamassiliense</name>
    <dbReference type="NCBI Taxonomy" id="1841861"/>
    <lineage>
        <taxon>Bacteria</taxon>
        <taxon>Bacillati</taxon>
        <taxon>Actinomycetota</taxon>
        <taxon>Actinomycetes</taxon>
        <taxon>Mycobacteriales</taxon>
        <taxon>Mycobacteriaceae</taxon>
        <taxon>Mycobacterium</taxon>
    </lineage>
</organism>
<evidence type="ECO:0000256" key="2">
    <source>
        <dbReference type="SAM" id="Phobius"/>
    </source>
</evidence>